<dbReference type="AlphaFoldDB" id="A0A4D7DU90"/>
<dbReference type="OrthoDB" id="9806601at2"/>
<feature type="compositionally biased region" description="Polar residues" evidence="2">
    <location>
        <begin position="23"/>
        <end position="34"/>
    </location>
</feature>
<protein>
    <submittedName>
        <fullName evidence="4">FAD-dependent oxidoreductase</fullName>
    </submittedName>
</protein>
<organism evidence="4 5">
    <name type="scientific">Agrobacterium larrymoorei</name>
    <dbReference type="NCBI Taxonomy" id="160699"/>
    <lineage>
        <taxon>Bacteria</taxon>
        <taxon>Pseudomonadati</taxon>
        <taxon>Pseudomonadota</taxon>
        <taxon>Alphaproteobacteria</taxon>
        <taxon>Hyphomicrobiales</taxon>
        <taxon>Rhizobiaceae</taxon>
        <taxon>Rhizobium/Agrobacterium group</taxon>
        <taxon>Agrobacterium</taxon>
    </lineage>
</organism>
<dbReference type="GO" id="GO:0005737">
    <property type="term" value="C:cytoplasm"/>
    <property type="evidence" value="ECO:0007669"/>
    <property type="project" value="TreeGrafter"/>
</dbReference>
<dbReference type="Gene3D" id="3.30.9.10">
    <property type="entry name" value="D-Amino Acid Oxidase, subunit A, domain 2"/>
    <property type="match status" value="1"/>
</dbReference>
<dbReference type="Pfam" id="PF01266">
    <property type="entry name" value="DAO"/>
    <property type="match status" value="1"/>
</dbReference>
<dbReference type="PANTHER" id="PTHR13847:SF281">
    <property type="entry name" value="FAD DEPENDENT OXIDOREDUCTASE DOMAIN-CONTAINING PROTEIN"/>
    <property type="match status" value="1"/>
</dbReference>
<keyword evidence="1" id="KW-0560">Oxidoreductase</keyword>
<dbReference type="PANTHER" id="PTHR13847">
    <property type="entry name" value="SARCOSINE DEHYDROGENASE-RELATED"/>
    <property type="match status" value="1"/>
</dbReference>
<dbReference type="KEGG" id="alf:CFBP5473_24445"/>
<dbReference type="Gene3D" id="3.50.50.60">
    <property type="entry name" value="FAD/NAD(P)-binding domain"/>
    <property type="match status" value="1"/>
</dbReference>
<feature type="compositionally biased region" description="Polar residues" evidence="2">
    <location>
        <begin position="1"/>
        <end position="10"/>
    </location>
</feature>
<geneLocation type="plasmid" evidence="5">
    <name>pticfbp5473</name>
</geneLocation>
<feature type="domain" description="FAD dependent oxidoreductase" evidence="3">
    <location>
        <begin position="82"/>
        <end position="446"/>
    </location>
</feature>
<dbReference type="STRING" id="1367849.GCA_000518585_04086"/>
<dbReference type="InterPro" id="IPR036188">
    <property type="entry name" value="FAD/NAD-bd_sf"/>
</dbReference>
<accession>A0A4D7DU90</accession>
<evidence type="ECO:0000259" key="3">
    <source>
        <dbReference type="Pfam" id="PF01266"/>
    </source>
</evidence>
<dbReference type="GO" id="GO:0016491">
    <property type="term" value="F:oxidoreductase activity"/>
    <property type="evidence" value="ECO:0007669"/>
    <property type="project" value="UniProtKB-KW"/>
</dbReference>
<proteinExistence type="predicted"/>
<gene>
    <name evidence="4" type="ORF">CFBP5473_24445</name>
</gene>
<evidence type="ECO:0000313" key="5">
    <source>
        <dbReference type="Proteomes" id="UP000298545"/>
    </source>
</evidence>
<dbReference type="Proteomes" id="UP000298545">
    <property type="component" value="Plasmid pTiCFBP5473"/>
</dbReference>
<evidence type="ECO:0000256" key="2">
    <source>
        <dbReference type="SAM" id="MobiDB-lite"/>
    </source>
</evidence>
<keyword evidence="4" id="KW-0614">Plasmid</keyword>
<evidence type="ECO:0000256" key="1">
    <source>
        <dbReference type="ARBA" id="ARBA00023002"/>
    </source>
</evidence>
<dbReference type="SUPFAM" id="SSF51905">
    <property type="entry name" value="FAD/NAD(P)-binding domain"/>
    <property type="match status" value="1"/>
</dbReference>
<sequence>MGQQRSSASAGDSRVQAGGWRQSRGNDGHSSGLMQMTDSQIASMNGKRAVELHERSWWLDEALHYEKAHNALPVLKGEVYADVAIVGGGYTGLWTAVQLKIERPDLNVIVIEANICGAGASGKNAGKVHGYWMSLSSLASSLGKEDALEVARLGSVAQQHITDFVKASDVDVWWLEGGGLKVATTADHEAKLRKTAQTMIELGSGSKAKLLSARQVSEHCSSPSFRNGIFYPEEATVHPARLARAIRAHALALGVKVFENTPALLIKEGRRPQVTTPDGIISADHVVLATNVGLLKQPDVAAKVVAFSSYALVTDPNEDIVGTSGWKSDCSLSDSRMFLHYSRKTADGRVLFGAGSGPIGYGSRVEAKSLSMDTDTVERVERGFRHLFPHVTDMQPSRAWGGAIDVSSDRLPFARTKPGTNVHYACGFSGHGINPSYIMGRCLASLVLGKDNEWTRSAFCTRALPNLPPEPFRYLGGRMIRSSILACEDADERDQKAPAIARMMSRLPELLNLRIGVR</sequence>
<evidence type="ECO:0000313" key="4">
    <source>
        <dbReference type="EMBL" id="QCJ01096.1"/>
    </source>
</evidence>
<reference evidence="4 5" key="1">
    <citation type="submission" date="2019-04" db="EMBL/GenBank/DDBJ databases">
        <title>Complete genome sequence of Agrobacterium larrymoorei CFBP5473.</title>
        <authorList>
            <person name="Haryono M."/>
            <person name="Chou L."/>
            <person name="Lin Y.-C."/>
            <person name="Lai E.-M."/>
            <person name="Kuo C.-H."/>
        </authorList>
    </citation>
    <scope>NUCLEOTIDE SEQUENCE [LARGE SCALE GENOMIC DNA]</scope>
    <source>
        <strain evidence="4 5">CFBP5473</strain>
        <plasmid evidence="5">pticfbp5473</plasmid>
    </source>
</reference>
<dbReference type="EMBL" id="CP039694">
    <property type="protein sequence ID" value="QCJ01096.1"/>
    <property type="molecule type" value="Genomic_DNA"/>
</dbReference>
<name>A0A4D7DU90_9HYPH</name>
<dbReference type="InterPro" id="IPR006076">
    <property type="entry name" value="FAD-dep_OxRdtase"/>
</dbReference>
<feature type="region of interest" description="Disordered" evidence="2">
    <location>
        <begin position="1"/>
        <end position="34"/>
    </location>
</feature>